<comment type="caution">
    <text evidence="4">The sequence shown here is derived from an EMBL/GenBank/DDBJ whole genome shotgun (WGS) entry which is preliminary data.</text>
</comment>
<dbReference type="GO" id="GO:0005930">
    <property type="term" value="C:axoneme"/>
    <property type="evidence" value="ECO:0007669"/>
    <property type="project" value="TreeGrafter"/>
</dbReference>
<dbReference type="InterPro" id="IPR028784">
    <property type="entry name" value="BBS1"/>
</dbReference>
<dbReference type="InterPro" id="IPR032728">
    <property type="entry name" value="BBS1_N"/>
</dbReference>
<evidence type="ECO:0000313" key="5">
    <source>
        <dbReference type="Proteomes" id="UP000440578"/>
    </source>
</evidence>
<accession>A0A6A4VRH0</accession>
<name>A0A6A4VRH0_AMPAM</name>
<reference evidence="4 5" key="1">
    <citation type="submission" date="2019-07" db="EMBL/GenBank/DDBJ databases">
        <title>Draft genome assembly of a fouling barnacle, Amphibalanus amphitrite (Darwin, 1854): The first reference genome for Thecostraca.</title>
        <authorList>
            <person name="Kim W."/>
        </authorList>
    </citation>
    <scope>NUCLEOTIDE SEQUENCE [LARGE SCALE GENOMIC DNA]</scope>
    <source>
        <strain evidence="4">SNU_AA5</strain>
        <tissue evidence="4">Soma without cirri and trophi</tissue>
    </source>
</reference>
<dbReference type="AlphaFoldDB" id="A0A6A4VRH0"/>
<keyword evidence="5" id="KW-1185">Reference proteome</keyword>
<dbReference type="GO" id="GO:0005813">
    <property type="term" value="C:centrosome"/>
    <property type="evidence" value="ECO:0007669"/>
    <property type="project" value="TreeGrafter"/>
</dbReference>
<proteinExistence type="predicted"/>
<dbReference type="InterPro" id="IPR028073">
    <property type="entry name" value="PHTB1_N_dom"/>
</dbReference>
<dbReference type="GO" id="GO:1905515">
    <property type="term" value="P:non-motile cilium assembly"/>
    <property type="evidence" value="ECO:0007669"/>
    <property type="project" value="InterPro"/>
</dbReference>
<dbReference type="Pfam" id="PF14779">
    <property type="entry name" value="BBS1"/>
    <property type="match status" value="1"/>
</dbReference>
<evidence type="ECO:0000259" key="2">
    <source>
        <dbReference type="Pfam" id="PF14779"/>
    </source>
</evidence>
<dbReference type="PANTHER" id="PTHR20870">
    <property type="entry name" value="BARDET-BIEDL SYNDROME 1 PROTEIN"/>
    <property type="match status" value="1"/>
</dbReference>
<gene>
    <name evidence="4" type="primary">Bbs1</name>
    <name evidence="4" type="ORF">FJT64_005285</name>
</gene>
<feature type="domain" description="PTHB1 N-terminal" evidence="1">
    <location>
        <begin position="311"/>
        <end position="405"/>
    </location>
</feature>
<evidence type="ECO:0000313" key="4">
    <source>
        <dbReference type="EMBL" id="KAF0297276.1"/>
    </source>
</evidence>
<evidence type="ECO:0000259" key="3">
    <source>
        <dbReference type="Pfam" id="PF23304"/>
    </source>
</evidence>
<dbReference type="OrthoDB" id="10259809at2759"/>
<dbReference type="Proteomes" id="UP000440578">
    <property type="component" value="Unassembled WGS sequence"/>
</dbReference>
<protein>
    <submittedName>
        <fullName evidence="4">Bardet-Biedl syndrome 1</fullName>
    </submittedName>
</protein>
<dbReference type="Pfam" id="PF14727">
    <property type="entry name" value="PHTB1_N"/>
    <property type="match status" value="1"/>
</dbReference>
<dbReference type="GO" id="GO:0034464">
    <property type="term" value="C:BBSome"/>
    <property type="evidence" value="ECO:0007669"/>
    <property type="project" value="InterPro"/>
</dbReference>
<sequence length="595" mass="67062">MAAKSNAYMGSTTSLKQIDKSEKWLDALSDPLTSLYTFNSSIALSDLNGDGDSKLIVADLGTGTYQMKLKVFRGTSLMSENTLLDLPTGVVTFHMDTTEPRVPAIAVASGAYIYIYKNLRPYFKFTLPTLEVNPSEFDLWTQARDDLIDHATLYDTLDLLRKDVGAHCLTTRTQHLLMCRTPEERQTFIDAHKYFIVKKRTVITCITTMKKNMAEEDAVSCLVLGTESCQVYVLDPEAFTLLMNLHLPSVPSILTVTGMFDVEYRMLIACRNGKIYTAKRGMEEGRLTAELSSQPVGLERREKSFLVGCMDDNVYCFSNHGKLLWRLRLGASLLCMTTMELASHAQKLLLVSLSNGEIRTYQDRQMVDSFQLEHAANALRFGRFGREENVLLIVDQAGGLQVKILRRRAKFEPMETASALTAGKELKLNIPKKTKLFVDQTMRERDNSQSMHRIFQYNLYLLRLEAARQYVKSLQMSLTPVTTEEQPVRLAAQVLGLGPMFKIRVELQNTSALKIVQDLGIRVHADEKLYQVQRRFMHAPILIPGVTYVYDTLVEFVSDLGISDQVRVFITRGTQSRPILSAVINMPVAEVAVSA</sequence>
<dbReference type="PANTHER" id="PTHR20870:SF0">
    <property type="entry name" value="BARDET-BIEDL SYNDROME 1 PROTEIN"/>
    <property type="match status" value="1"/>
</dbReference>
<dbReference type="SUPFAM" id="SSF50998">
    <property type="entry name" value="Quinoprotein alcohol dehydrogenase-like"/>
    <property type="match status" value="1"/>
</dbReference>
<dbReference type="Pfam" id="PF23304">
    <property type="entry name" value="GAE_BBS1"/>
    <property type="match status" value="1"/>
</dbReference>
<dbReference type="GO" id="GO:0061512">
    <property type="term" value="P:protein localization to cilium"/>
    <property type="evidence" value="ECO:0007669"/>
    <property type="project" value="TreeGrafter"/>
</dbReference>
<dbReference type="InterPro" id="IPR056419">
    <property type="entry name" value="GAE_BBS1"/>
</dbReference>
<dbReference type="EMBL" id="VIIS01001502">
    <property type="protein sequence ID" value="KAF0297276.1"/>
    <property type="molecule type" value="Genomic_DNA"/>
</dbReference>
<feature type="domain" description="Bardet-Biedl syndrome 1 N-terminal" evidence="2">
    <location>
        <begin position="24"/>
        <end position="278"/>
    </location>
</feature>
<dbReference type="InterPro" id="IPR011047">
    <property type="entry name" value="Quinoprotein_ADH-like_sf"/>
</dbReference>
<evidence type="ECO:0000259" key="1">
    <source>
        <dbReference type="Pfam" id="PF14727"/>
    </source>
</evidence>
<feature type="domain" description="Bardet-Biedl syndrome 1 protein GAE" evidence="3">
    <location>
        <begin position="488"/>
        <end position="590"/>
    </location>
</feature>
<organism evidence="4 5">
    <name type="scientific">Amphibalanus amphitrite</name>
    <name type="common">Striped barnacle</name>
    <name type="synonym">Balanus amphitrite</name>
    <dbReference type="NCBI Taxonomy" id="1232801"/>
    <lineage>
        <taxon>Eukaryota</taxon>
        <taxon>Metazoa</taxon>
        <taxon>Ecdysozoa</taxon>
        <taxon>Arthropoda</taxon>
        <taxon>Crustacea</taxon>
        <taxon>Multicrustacea</taxon>
        <taxon>Cirripedia</taxon>
        <taxon>Thoracica</taxon>
        <taxon>Thoracicalcarea</taxon>
        <taxon>Balanomorpha</taxon>
        <taxon>Balanoidea</taxon>
        <taxon>Balanidae</taxon>
        <taxon>Amphibalaninae</taxon>
        <taxon>Amphibalanus</taxon>
    </lineage>
</organism>
<dbReference type="GO" id="GO:0005119">
    <property type="term" value="F:smoothened binding"/>
    <property type="evidence" value="ECO:0007669"/>
    <property type="project" value="TreeGrafter"/>
</dbReference>
<dbReference type="GO" id="GO:0005113">
    <property type="term" value="F:patched binding"/>
    <property type="evidence" value="ECO:0007669"/>
    <property type="project" value="TreeGrafter"/>
</dbReference>